<keyword evidence="2" id="KW-1185">Reference proteome</keyword>
<evidence type="ECO:0000313" key="1">
    <source>
        <dbReference type="EMBL" id="KAJ9104750.1"/>
    </source>
</evidence>
<dbReference type="EMBL" id="JASBWR010000039">
    <property type="protein sequence ID" value="KAJ9104750.1"/>
    <property type="molecule type" value="Genomic_DNA"/>
</dbReference>
<dbReference type="Proteomes" id="UP001241377">
    <property type="component" value="Unassembled WGS sequence"/>
</dbReference>
<accession>A0ACC2W095</accession>
<sequence length="379" mass="42020">MSTAIVFGATGVSGIACLRALLQTPVSEYKSILAVSRRAPALDANDNRVKHVNVDLMGPVEIIADGLRKAGGADAAHVFFYSYIAKEEEEDLVETNRKLFSHSLEALAQVATKLQVLLLQTGYKYYGVHKGGEYLATYPFQESAPRHQGLNFYYVQEDMLKDAAKKGGYHWIVSRPNFILGESKGNFMSLAVTLGQYASLLKYLDKSLIFPGSSATYNLPYDFSTANHNAAHQLFLVKNEKAYDRAFNIHDGKPMRFSDLWPKVADYFGLSLDSPPAGDAPDPSKIGKEVVLLHSSAEFAQQNESAIDEYSKKHDLDPSASKYATWEFLDFATSRTWSDQGSLDAARSVGWTKDSDIWGQGFKPVFDAMREDKIIPRSA</sequence>
<organism evidence="1 2">
    <name type="scientific">Naganishia cerealis</name>
    <dbReference type="NCBI Taxonomy" id="610337"/>
    <lineage>
        <taxon>Eukaryota</taxon>
        <taxon>Fungi</taxon>
        <taxon>Dikarya</taxon>
        <taxon>Basidiomycota</taxon>
        <taxon>Agaricomycotina</taxon>
        <taxon>Tremellomycetes</taxon>
        <taxon>Filobasidiales</taxon>
        <taxon>Filobasidiaceae</taxon>
        <taxon>Naganishia</taxon>
    </lineage>
</organism>
<reference evidence="1" key="1">
    <citation type="submission" date="2023-04" db="EMBL/GenBank/DDBJ databases">
        <title>Draft Genome sequencing of Naganishia species isolated from polar environments using Oxford Nanopore Technology.</title>
        <authorList>
            <person name="Leo P."/>
            <person name="Venkateswaran K."/>
        </authorList>
    </citation>
    <scope>NUCLEOTIDE SEQUENCE</scope>
    <source>
        <strain evidence="1">MNA-CCFEE 5261</strain>
    </source>
</reference>
<gene>
    <name evidence="1" type="ORF">QFC19_003891</name>
</gene>
<name>A0ACC2W095_9TREE</name>
<proteinExistence type="predicted"/>
<comment type="caution">
    <text evidence="1">The sequence shown here is derived from an EMBL/GenBank/DDBJ whole genome shotgun (WGS) entry which is preliminary data.</text>
</comment>
<evidence type="ECO:0000313" key="2">
    <source>
        <dbReference type="Proteomes" id="UP001241377"/>
    </source>
</evidence>
<protein>
    <submittedName>
        <fullName evidence="1">Uncharacterized protein</fullName>
    </submittedName>
</protein>